<evidence type="ECO:0000313" key="1">
    <source>
        <dbReference type="Proteomes" id="UP000887580"/>
    </source>
</evidence>
<proteinExistence type="predicted"/>
<dbReference type="WBParaSite" id="PS1159_v2.g11891.t1">
    <property type="protein sequence ID" value="PS1159_v2.g11891.t1"/>
    <property type="gene ID" value="PS1159_v2.g11891"/>
</dbReference>
<accession>A0AC35F0C5</accession>
<reference evidence="2" key="1">
    <citation type="submission" date="2022-11" db="UniProtKB">
        <authorList>
            <consortium name="WormBaseParasite"/>
        </authorList>
    </citation>
    <scope>IDENTIFICATION</scope>
</reference>
<organism evidence="1 2">
    <name type="scientific">Panagrolaimus sp. PS1159</name>
    <dbReference type="NCBI Taxonomy" id="55785"/>
    <lineage>
        <taxon>Eukaryota</taxon>
        <taxon>Metazoa</taxon>
        <taxon>Ecdysozoa</taxon>
        <taxon>Nematoda</taxon>
        <taxon>Chromadorea</taxon>
        <taxon>Rhabditida</taxon>
        <taxon>Tylenchina</taxon>
        <taxon>Panagrolaimomorpha</taxon>
        <taxon>Panagrolaimoidea</taxon>
        <taxon>Panagrolaimidae</taxon>
        <taxon>Panagrolaimus</taxon>
    </lineage>
</organism>
<name>A0AC35F0C5_9BILA</name>
<sequence length="736" mass="85276">MTTFSHFKDKHLIVGDSNDQYTNINLNQNQKFANDQFSKHKKNEIINEKSTEFANGTYSTTQKHSWKKSTKDLTSILFAIDDGFKKRKNTKTNSSTLSLHISACNKSFEAPPLSLGKLVKSREMKKKHPFEFPRQQESSNHESSEISHFRASQRLQNPNQMDQTINGSQMPQYPPPPQHLPPSATFQSYNHVHGVSYPNPQFQDPFADVLRRLAEMDARFNAYDQRIEEIEQVNRLQATRISELNALLTRSRPEDITFVFNPDNIRDRASFDFDVKFHNENDERINLWDTASTLPAWRRSANDNLPGEIFRGVIKQIYNDELALYTASQGQRQGLTSLYALKEKIKNLVIAGYVNPETSETEKAVIEAWVGENVEKVTIIDAENRVNGFKGGITPWMEIILPNHWRLDALHVLEEGILPRLLDPYFPKREWVEMNRVYFLNSLFPSRSKLHPRSILEYNKYNGGDKRCLYFTFFPFLLQYEVEEKPVETSAQLLLWHLIRLLASTLLTAKTIDDICEVLPTIAKYFDNLFPDELRQMKSHRFFLHLKDELLKFGTPYDFSTAFFEMLNRIIKVGFNAFDTTSLPLRSLTMMLARKDWIAQVINRQNKSKKFNKIVDTICPSFTVRKIVYAKDDLVVYRLHGEICYGKILSSQNSMFNIQQIKGISLLHYGTDDSDLPGDIRYAFFLFNQHAPFGIKVIAYANSATVMKQDIICHCCMFTDNLNSYIFSLDFRLSGK</sequence>
<dbReference type="Proteomes" id="UP000887580">
    <property type="component" value="Unplaced"/>
</dbReference>
<protein>
    <submittedName>
        <fullName evidence="2">Uncharacterized protein</fullName>
    </submittedName>
</protein>
<evidence type="ECO:0000313" key="2">
    <source>
        <dbReference type="WBParaSite" id="PS1159_v2.g11891.t1"/>
    </source>
</evidence>